<feature type="transmembrane region" description="Helical" evidence="9">
    <location>
        <begin position="56"/>
        <end position="75"/>
    </location>
</feature>
<evidence type="ECO:0000256" key="2">
    <source>
        <dbReference type="ARBA" id="ARBA00009047"/>
    </source>
</evidence>
<evidence type="ECO:0000256" key="9">
    <source>
        <dbReference type="RuleBase" id="RU363032"/>
    </source>
</evidence>
<dbReference type="GO" id="GO:1990060">
    <property type="term" value="C:maltose transport complex"/>
    <property type="evidence" value="ECO:0007669"/>
    <property type="project" value="TreeGrafter"/>
</dbReference>
<evidence type="ECO:0000256" key="3">
    <source>
        <dbReference type="ARBA" id="ARBA00022448"/>
    </source>
</evidence>
<keyword evidence="5 10" id="KW-0762">Sugar transport</keyword>
<keyword evidence="13" id="KW-1185">Reference proteome</keyword>
<feature type="transmembrane region" description="Helical" evidence="9">
    <location>
        <begin position="110"/>
        <end position="128"/>
    </location>
</feature>
<organism evidence="12 13">
    <name type="scientific">Roseburia porci</name>
    <dbReference type="NCBI Taxonomy" id="2605790"/>
    <lineage>
        <taxon>Bacteria</taxon>
        <taxon>Bacillati</taxon>
        <taxon>Bacillota</taxon>
        <taxon>Clostridia</taxon>
        <taxon>Lachnospirales</taxon>
        <taxon>Lachnospiraceae</taxon>
        <taxon>Roseburia</taxon>
    </lineage>
</organism>
<feature type="transmembrane region" description="Helical" evidence="9">
    <location>
        <begin position="428"/>
        <end position="451"/>
    </location>
</feature>
<evidence type="ECO:0000313" key="13">
    <source>
        <dbReference type="Proteomes" id="UP000474024"/>
    </source>
</evidence>
<dbReference type="PANTHER" id="PTHR47314">
    <property type="entry name" value="MALTOSE/MALTODEXTRIN TRANSPORT SYSTEM PERMEASE PROTEIN MALF"/>
    <property type="match status" value="1"/>
</dbReference>
<comment type="caution">
    <text evidence="12">The sequence shown here is derived from an EMBL/GenBank/DDBJ whole genome shotgun (WGS) entry which is preliminary data.</text>
</comment>
<dbReference type="InterPro" id="IPR000515">
    <property type="entry name" value="MetI-like"/>
</dbReference>
<dbReference type="InterPro" id="IPR035906">
    <property type="entry name" value="MetI-like_sf"/>
</dbReference>
<dbReference type="EMBL" id="VUNI01000018">
    <property type="protein sequence ID" value="MST75413.1"/>
    <property type="molecule type" value="Genomic_DNA"/>
</dbReference>
<evidence type="ECO:0000256" key="1">
    <source>
        <dbReference type="ARBA" id="ARBA00004651"/>
    </source>
</evidence>
<feature type="transmembrane region" description="Helical" evidence="9">
    <location>
        <begin position="166"/>
        <end position="185"/>
    </location>
</feature>
<dbReference type="PROSITE" id="PS50928">
    <property type="entry name" value="ABC_TM1"/>
    <property type="match status" value="1"/>
</dbReference>
<evidence type="ECO:0000259" key="11">
    <source>
        <dbReference type="PROSITE" id="PS50928"/>
    </source>
</evidence>
<protein>
    <recommendedName>
        <fullName evidence="10">Maltose/maltodextrin transport system permease protein</fullName>
    </recommendedName>
</protein>
<dbReference type="RefSeq" id="WP_154430382.1">
    <property type="nucleotide sequence ID" value="NZ_VUNI01000018.1"/>
</dbReference>
<dbReference type="Pfam" id="PF00528">
    <property type="entry name" value="BPD_transp_1"/>
    <property type="match status" value="1"/>
</dbReference>
<feature type="transmembrane region" description="Helical" evidence="9">
    <location>
        <begin position="317"/>
        <end position="342"/>
    </location>
</feature>
<keyword evidence="3 9" id="KW-0813">Transport</keyword>
<accession>A0A6L5YS46</accession>
<comment type="similarity">
    <text evidence="2 10">Belongs to the binding-protein-dependent transport system permease family. MalFG subfamily.</text>
</comment>
<feature type="domain" description="ABC transmembrane type-1" evidence="11">
    <location>
        <begin position="230"/>
        <end position="450"/>
    </location>
</feature>
<proteinExistence type="inferred from homology"/>
<comment type="subcellular location">
    <subcellularLocation>
        <location evidence="1 9">Cell membrane</location>
        <topology evidence="1 9">Multi-pass membrane protein</topology>
    </subcellularLocation>
</comment>
<comment type="function">
    <text evidence="10">Part of the ABC transporter complex MalEFGK involved in maltose/maltodextrin import. Probably responsible for the translocation of the substrate across the membrane.</text>
</comment>
<evidence type="ECO:0000256" key="8">
    <source>
        <dbReference type="ARBA" id="ARBA00023136"/>
    </source>
</evidence>
<dbReference type="Gene3D" id="1.10.3720.10">
    <property type="entry name" value="MetI-like"/>
    <property type="match status" value="1"/>
</dbReference>
<sequence length="464" mass="52208">MKREAHNVKKAGKRKSEFVNPYTVTGAVTKGNAITKLSLLIMGLGNLVHKQIGKGLMFLLIEIGYIAFMIESGVYNLSMLPSLGWREQQKVWNDSKMVYEYTAGDQSSLILLYGVATVFITLMFIVVWREAVKSSYKSEVLASTGKHLNTFKEDIKSLFDQNLYKLLLAAPIMGVLVFTILPLIYNITMAFTNYSKVNDHLVLFDWVGLANFAKILNFGDSIGKQFYSVLGWTLIWAIFATVLNYFFGMILAIIINRKDTHWKGFWRFCFVLSIAVPQFVSLLIMRTMLSQTGIVNTLLLKYGIIDQALPFFTNATWARVTVIVINLWVGIPYTILQVTGILQNIPGELYEAAKIDGANAVQTFFKITLPYMLFVMTPYLITQFTGNINNFNVIFLLSGGNPTAVDATAGKTDLLVTWLYKLTVDKNYYNLGAVIGIMTFIVLAIVALVTYRNTASYKDEEGFM</sequence>
<reference evidence="12 13" key="1">
    <citation type="submission" date="2019-08" db="EMBL/GenBank/DDBJ databases">
        <title>In-depth cultivation of the pig gut microbiome towards novel bacterial diversity and tailored functional studies.</title>
        <authorList>
            <person name="Wylensek D."/>
            <person name="Hitch T.C.A."/>
            <person name="Clavel T."/>
        </authorList>
    </citation>
    <scope>NUCLEOTIDE SEQUENCE [LARGE SCALE GENOMIC DNA]</scope>
    <source>
        <strain evidence="12 13">MUC/MUC-530-WT-4D</strain>
    </source>
</reference>
<dbReference type="PANTHER" id="PTHR47314:SF1">
    <property type="entry name" value="MALTOSE_MALTODEXTRIN TRANSPORT SYSTEM PERMEASE PROTEIN MALF"/>
    <property type="match status" value="1"/>
</dbReference>
<keyword evidence="8 9" id="KW-0472">Membrane</keyword>
<dbReference type="GO" id="GO:0042956">
    <property type="term" value="P:maltodextrin transmembrane transport"/>
    <property type="evidence" value="ECO:0007669"/>
    <property type="project" value="TreeGrafter"/>
</dbReference>
<dbReference type="SUPFAM" id="SSF160964">
    <property type="entry name" value="MalF N-terminal region-like"/>
    <property type="match status" value="1"/>
</dbReference>
<feature type="transmembrane region" description="Helical" evidence="9">
    <location>
        <begin position="363"/>
        <end position="381"/>
    </location>
</feature>
<feature type="transmembrane region" description="Helical" evidence="9">
    <location>
        <begin position="234"/>
        <end position="256"/>
    </location>
</feature>
<evidence type="ECO:0000256" key="7">
    <source>
        <dbReference type="ARBA" id="ARBA00022989"/>
    </source>
</evidence>
<dbReference type="SUPFAM" id="SSF161098">
    <property type="entry name" value="MetI-like"/>
    <property type="match status" value="1"/>
</dbReference>
<feature type="transmembrane region" description="Helical" evidence="9">
    <location>
        <begin position="268"/>
        <end position="289"/>
    </location>
</feature>
<gene>
    <name evidence="12" type="ORF">FYJ75_10355</name>
</gene>
<evidence type="ECO:0000256" key="4">
    <source>
        <dbReference type="ARBA" id="ARBA00022475"/>
    </source>
</evidence>
<dbReference type="Proteomes" id="UP000474024">
    <property type="component" value="Unassembled WGS sequence"/>
</dbReference>
<evidence type="ECO:0000256" key="6">
    <source>
        <dbReference type="ARBA" id="ARBA00022692"/>
    </source>
</evidence>
<dbReference type="CDD" id="cd06261">
    <property type="entry name" value="TM_PBP2"/>
    <property type="match status" value="1"/>
</dbReference>
<name>A0A6L5YS46_9FIRM</name>
<keyword evidence="7 9" id="KW-1133">Transmembrane helix</keyword>
<keyword evidence="4 10" id="KW-1003">Cell membrane</keyword>
<evidence type="ECO:0000256" key="10">
    <source>
        <dbReference type="RuleBase" id="RU367050"/>
    </source>
</evidence>
<evidence type="ECO:0000313" key="12">
    <source>
        <dbReference type="EMBL" id="MST75413.1"/>
    </source>
</evidence>
<evidence type="ECO:0000256" key="5">
    <source>
        <dbReference type="ARBA" id="ARBA00022597"/>
    </source>
</evidence>
<keyword evidence="6 9" id="KW-0812">Transmembrane</keyword>
<dbReference type="AlphaFoldDB" id="A0A6L5YS46"/>
<dbReference type="GO" id="GO:0015423">
    <property type="term" value="F:ABC-type maltose transporter activity"/>
    <property type="evidence" value="ECO:0007669"/>
    <property type="project" value="TreeGrafter"/>
</dbReference>